<dbReference type="OrthoDB" id="9841890at2"/>
<dbReference type="Proteomes" id="UP000004816">
    <property type="component" value="Unassembled WGS sequence"/>
</dbReference>
<evidence type="ECO:0000256" key="1">
    <source>
        <dbReference type="SAM" id="MobiDB-lite"/>
    </source>
</evidence>
<organism evidence="3 4">
    <name type="scientific">Segniliparus rugosus (strain ATCC BAA-974 / DSM 45345 / CCUG 50838 / CIP 108380 / JCM 13579 / CDC 945)</name>
    <dbReference type="NCBI Taxonomy" id="679197"/>
    <lineage>
        <taxon>Bacteria</taxon>
        <taxon>Bacillati</taxon>
        <taxon>Actinomycetota</taxon>
        <taxon>Actinomycetes</taxon>
        <taxon>Mycobacteriales</taxon>
        <taxon>Segniliparaceae</taxon>
        <taxon>Segniliparus</taxon>
    </lineage>
</organism>
<dbReference type="HOGENOM" id="CLU_1569611_0_0_11"/>
<accession>E5XN47</accession>
<name>E5XN47_SEGRC</name>
<gene>
    <name evidence="3" type="ORF">HMPREF9336_00917</name>
</gene>
<comment type="caution">
    <text evidence="3">The sequence shown here is derived from an EMBL/GenBank/DDBJ whole genome shotgun (WGS) entry which is preliminary data.</text>
</comment>
<feature type="chain" id="PRO_5039404103" description="Secreted protein" evidence="2">
    <location>
        <begin position="23"/>
        <end position="173"/>
    </location>
</feature>
<reference evidence="3 4" key="1">
    <citation type="journal article" date="2011" name="Stand. Genomic Sci.">
        <title>High quality draft genome sequence of Segniliparus rugosus CDC 945(T)= (ATCC BAA-974(T)).</title>
        <authorList>
            <person name="Earl A.M."/>
            <person name="Desjardins C.A."/>
            <person name="Fitzgerald M.G."/>
            <person name="Arachchi H.M."/>
            <person name="Zeng Q."/>
            <person name="Mehta T."/>
            <person name="Griggs A."/>
            <person name="Birren B.W."/>
            <person name="Toney N.C."/>
            <person name="Carr J."/>
            <person name="Posey J."/>
            <person name="Butler W.R."/>
        </authorList>
    </citation>
    <scope>NUCLEOTIDE SEQUENCE [LARGE SCALE GENOMIC DNA]</scope>
    <source>
        <strain evidence="4">ATCC BAA-974 / DSM 45345 / CCUG 50838 / CIP 108380 / JCM 13579 / CDC 945</strain>
    </source>
</reference>
<feature type="signal peptide" evidence="2">
    <location>
        <begin position="1"/>
        <end position="22"/>
    </location>
</feature>
<evidence type="ECO:0000313" key="3">
    <source>
        <dbReference type="EMBL" id="EFV14224.2"/>
    </source>
</evidence>
<dbReference type="RefSeq" id="WP_021030759.1">
    <property type="nucleotide sequence ID" value="NZ_KI391954.1"/>
</dbReference>
<evidence type="ECO:0000313" key="4">
    <source>
        <dbReference type="Proteomes" id="UP000004816"/>
    </source>
</evidence>
<dbReference type="AlphaFoldDB" id="E5XN47"/>
<keyword evidence="4" id="KW-1185">Reference proteome</keyword>
<sequence length="173" mass="17302">MLRSIVKVFAIGVFAGGFSLMAGGFNAAPASADPADDAGQEAPIQDENSDEDGEAPAWDSSEGPAEEVGMLNGRDQQNYQDYLNGVPAGPVNVPASRGGYARTGGAAAPRRALPLPFVAPKGSTCGQMLATSVGGTMDNVVGMSTGTVLGGFGHNVLGPATGNLVGGVLVHLC</sequence>
<proteinExistence type="predicted"/>
<dbReference type="EMBL" id="ACZI02000003">
    <property type="protein sequence ID" value="EFV14224.2"/>
    <property type="molecule type" value="Genomic_DNA"/>
</dbReference>
<keyword evidence="2" id="KW-0732">Signal</keyword>
<feature type="region of interest" description="Disordered" evidence="1">
    <location>
        <begin position="30"/>
        <end position="76"/>
    </location>
</feature>
<evidence type="ECO:0008006" key="5">
    <source>
        <dbReference type="Google" id="ProtNLM"/>
    </source>
</evidence>
<evidence type="ECO:0000256" key="2">
    <source>
        <dbReference type="SAM" id="SignalP"/>
    </source>
</evidence>
<protein>
    <recommendedName>
        <fullName evidence="5">Secreted protein</fullName>
    </recommendedName>
</protein>